<dbReference type="GO" id="GO:0008033">
    <property type="term" value="P:tRNA processing"/>
    <property type="evidence" value="ECO:0007669"/>
    <property type="project" value="InterPro"/>
</dbReference>
<evidence type="ECO:0000259" key="3">
    <source>
        <dbReference type="PROSITE" id="PS50902"/>
    </source>
</evidence>
<accession>A0A3P6SWP4</accession>
<keyword evidence="2" id="KW-1133">Transmembrane helix</keyword>
<dbReference type="Proteomes" id="UP000277928">
    <property type="component" value="Unassembled WGS sequence"/>
</dbReference>
<feature type="region of interest" description="Disordered" evidence="1">
    <location>
        <begin position="236"/>
        <end position="261"/>
    </location>
</feature>
<dbReference type="Gene3D" id="3.40.50.360">
    <property type="match status" value="1"/>
</dbReference>
<feature type="transmembrane region" description="Helical" evidence="2">
    <location>
        <begin position="21"/>
        <end position="42"/>
    </location>
</feature>
<dbReference type="EMBL" id="UYRX01000194">
    <property type="protein sequence ID" value="VDK77107.1"/>
    <property type="molecule type" value="Genomic_DNA"/>
</dbReference>
<feature type="compositionally biased region" description="Acidic residues" evidence="1">
    <location>
        <begin position="242"/>
        <end position="254"/>
    </location>
</feature>
<dbReference type="PANTHER" id="PTHR13930">
    <property type="entry name" value="S-ADENOSYL-L-METHIONINE-DEPENDENT TRNA 4-DEMETHYLWYOSINE SYNTHASE"/>
    <property type="match status" value="1"/>
</dbReference>
<sequence>MSTHSARGSSLINFMQAEHDDVLLCVTAAIGIFMPGCVYMFYQYAHKLYTGYVEERELRKQNEQLESKVVTIFYAEGQANTEELARHIGAHLEYEGLPIVNLADIDTTAFMKYRGVSLFLMDCTYDENGSESIEWFLEFLEDLVFDQKETNLPCRQMHFTILGIGDPSNGHKQYNRIARAMTRRLNSIGAVALYPPCYICSSSSIGLEKQVAAWASRIARVLDIRATRITESRSFSYYDSDSGSDESDTDDEGQDFLSDHM</sequence>
<organism evidence="4 5">
    <name type="scientific">Litomosoides sigmodontis</name>
    <name type="common">Filarial nematode worm</name>
    <dbReference type="NCBI Taxonomy" id="42156"/>
    <lineage>
        <taxon>Eukaryota</taxon>
        <taxon>Metazoa</taxon>
        <taxon>Ecdysozoa</taxon>
        <taxon>Nematoda</taxon>
        <taxon>Chromadorea</taxon>
        <taxon>Rhabditida</taxon>
        <taxon>Spirurina</taxon>
        <taxon>Spiruromorpha</taxon>
        <taxon>Filarioidea</taxon>
        <taxon>Onchocercidae</taxon>
        <taxon>Litomosoides</taxon>
    </lineage>
</organism>
<keyword evidence="2" id="KW-0812">Transmembrane</keyword>
<dbReference type="Pfam" id="PF00258">
    <property type="entry name" value="Flavodoxin_1"/>
    <property type="match status" value="1"/>
</dbReference>
<gene>
    <name evidence="4" type="ORF">NLS_LOCUS3529</name>
</gene>
<dbReference type="GO" id="GO:0051539">
    <property type="term" value="F:4 iron, 4 sulfur cluster binding"/>
    <property type="evidence" value="ECO:0007669"/>
    <property type="project" value="InterPro"/>
</dbReference>
<dbReference type="OrthoDB" id="5858751at2759"/>
<dbReference type="GO" id="GO:0010181">
    <property type="term" value="F:FMN binding"/>
    <property type="evidence" value="ECO:0007669"/>
    <property type="project" value="InterPro"/>
</dbReference>
<evidence type="ECO:0000256" key="2">
    <source>
        <dbReference type="SAM" id="Phobius"/>
    </source>
</evidence>
<evidence type="ECO:0000313" key="4">
    <source>
        <dbReference type="EMBL" id="VDK77107.1"/>
    </source>
</evidence>
<dbReference type="PROSITE" id="PS50902">
    <property type="entry name" value="FLAVODOXIN_LIKE"/>
    <property type="match status" value="1"/>
</dbReference>
<feature type="domain" description="Flavodoxin-like" evidence="3">
    <location>
        <begin position="70"/>
        <end position="219"/>
    </location>
</feature>
<dbReference type="AlphaFoldDB" id="A0A3P6SWP4"/>
<reference evidence="4 5" key="1">
    <citation type="submission" date="2018-08" db="EMBL/GenBank/DDBJ databases">
        <authorList>
            <person name="Laetsch R D."/>
            <person name="Stevens L."/>
            <person name="Kumar S."/>
            <person name="Blaxter L. M."/>
        </authorList>
    </citation>
    <scope>NUCLEOTIDE SEQUENCE [LARGE SCALE GENOMIC DNA]</scope>
</reference>
<name>A0A3P6SWP4_LITSI</name>
<dbReference type="SUPFAM" id="SSF52218">
    <property type="entry name" value="Flavoproteins"/>
    <property type="match status" value="1"/>
</dbReference>
<proteinExistence type="predicted"/>
<keyword evidence="2" id="KW-0472">Membrane</keyword>
<evidence type="ECO:0000256" key="1">
    <source>
        <dbReference type="SAM" id="MobiDB-lite"/>
    </source>
</evidence>
<dbReference type="PANTHER" id="PTHR13930:SF0">
    <property type="entry name" value="S-ADENOSYL-L-METHIONINE-DEPENDENT TRNA 4-DEMETHYLWYOSINE SYNTHASE TYW1-RELATED"/>
    <property type="match status" value="1"/>
</dbReference>
<protein>
    <recommendedName>
        <fullName evidence="3">Flavodoxin-like domain-containing protein</fullName>
    </recommendedName>
</protein>
<evidence type="ECO:0000313" key="5">
    <source>
        <dbReference type="Proteomes" id="UP000277928"/>
    </source>
</evidence>
<dbReference type="OMA" id="CHAYYER"/>
<dbReference type="InterPro" id="IPR034556">
    <property type="entry name" value="tRNA_wybutosine-synthase"/>
</dbReference>
<dbReference type="STRING" id="42156.A0A3P6SWP4"/>
<dbReference type="InterPro" id="IPR008254">
    <property type="entry name" value="Flavodoxin/NO_synth"/>
</dbReference>
<keyword evidence="5" id="KW-1185">Reference proteome</keyword>
<dbReference type="InterPro" id="IPR029039">
    <property type="entry name" value="Flavoprotein-like_sf"/>
</dbReference>